<comment type="caution">
    <text evidence="1">The sequence shown here is derived from an EMBL/GenBank/DDBJ whole genome shotgun (WGS) entry which is preliminary data.</text>
</comment>
<dbReference type="Proteomes" id="UP000293360">
    <property type="component" value="Unassembled WGS sequence"/>
</dbReference>
<reference evidence="1 2" key="1">
    <citation type="submission" date="2018-06" db="EMBL/GenBank/DDBJ databases">
        <title>Complete Genomes of Monosporascus.</title>
        <authorList>
            <person name="Robinson A.J."/>
            <person name="Natvig D.O."/>
        </authorList>
    </citation>
    <scope>NUCLEOTIDE SEQUENCE [LARGE SCALE GENOMIC DNA]</scope>
    <source>
        <strain evidence="1 2">CBS 110550</strain>
    </source>
</reference>
<proteinExistence type="predicted"/>
<gene>
    <name evidence="1" type="ORF">DL764_006495</name>
</gene>
<name>A0A4Q4T4M7_9PEZI</name>
<organism evidence="1 2">
    <name type="scientific">Monosporascus ibericus</name>
    <dbReference type="NCBI Taxonomy" id="155417"/>
    <lineage>
        <taxon>Eukaryota</taxon>
        <taxon>Fungi</taxon>
        <taxon>Dikarya</taxon>
        <taxon>Ascomycota</taxon>
        <taxon>Pezizomycotina</taxon>
        <taxon>Sordariomycetes</taxon>
        <taxon>Xylariomycetidae</taxon>
        <taxon>Xylariales</taxon>
        <taxon>Xylariales incertae sedis</taxon>
        <taxon>Monosporascus</taxon>
    </lineage>
</organism>
<dbReference type="OrthoDB" id="37659at2759"/>
<sequence>MATRFTQKLSILVFRGHPKDSVDTRVAKLHLDFHENETRGITFEMGPGPYPVLQELTNQGPPSQRPHFLRKIDVATLPVASELDMALRDTIRGIPPNPEWDDRNWVDDVLRVLQAAWPSQISNSDVTYALNFMVDVLYLGY</sequence>
<protein>
    <submittedName>
        <fullName evidence="1">Uncharacterized protein</fullName>
    </submittedName>
</protein>
<dbReference type="AlphaFoldDB" id="A0A4Q4T4M7"/>
<dbReference type="EMBL" id="QJNU01000384">
    <property type="protein sequence ID" value="RYP00503.1"/>
    <property type="molecule type" value="Genomic_DNA"/>
</dbReference>
<dbReference type="STRING" id="155417.A0A4Q4T4M7"/>
<evidence type="ECO:0000313" key="2">
    <source>
        <dbReference type="Proteomes" id="UP000293360"/>
    </source>
</evidence>
<keyword evidence="2" id="KW-1185">Reference proteome</keyword>
<accession>A0A4Q4T4M7</accession>
<evidence type="ECO:0000313" key="1">
    <source>
        <dbReference type="EMBL" id="RYP00503.1"/>
    </source>
</evidence>